<sequence>MGMYYRDGGMVMTTNKKNGYFPDRSKIENCLRASPEPGPFLRCPVSTPLNSHRPLRQKIPESLTFVSLDFSKVKSFPKGQPHKGPHGFRLNTNRHMRSDNLARRKNFDYYYVDQAFQNRLAAYSNSKWLRSLCSQPVPEIFHKYRRRGEMLDEPLQVPRSYSTPGERSIHDGWDLNSRRGTREHSAFSSNPISTNNSNSPQLTIITRSCTTVNITPHTTIESRGESLPQQPSPNPVESLDADDESVFQLSPQPTPRTSPIKREPISDIRLPTGYSPLIDESIYEHFERKEMKLPDINAARTTTNTFPSKPRKVLIEENRQSVNSEQRLKSQGSPALGKSGYLSRKPVSSLNEIQENMYNFG</sequence>
<evidence type="ECO:0000313" key="3">
    <source>
        <dbReference type="Proteomes" id="UP000507470"/>
    </source>
</evidence>
<feature type="compositionally biased region" description="Polar residues" evidence="1">
    <location>
        <begin position="320"/>
        <end position="333"/>
    </location>
</feature>
<evidence type="ECO:0000313" key="2">
    <source>
        <dbReference type="EMBL" id="CAC5424285.1"/>
    </source>
</evidence>
<dbReference type="AlphaFoldDB" id="A0A6J8EXS1"/>
<protein>
    <submittedName>
        <fullName evidence="2">Uncharacterized protein</fullName>
    </submittedName>
</protein>
<feature type="region of interest" description="Disordered" evidence="1">
    <location>
        <begin position="219"/>
        <end position="268"/>
    </location>
</feature>
<accession>A0A6J8EXS1</accession>
<dbReference type="OrthoDB" id="6157800at2759"/>
<evidence type="ECO:0000256" key="1">
    <source>
        <dbReference type="SAM" id="MobiDB-lite"/>
    </source>
</evidence>
<reference evidence="2 3" key="1">
    <citation type="submission" date="2020-06" db="EMBL/GenBank/DDBJ databases">
        <authorList>
            <person name="Li R."/>
            <person name="Bekaert M."/>
        </authorList>
    </citation>
    <scope>NUCLEOTIDE SEQUENCE [LARGE SCALE GENOMIC DNA]</scope>
    <source>
        <strain evidence="3">wild</strain>
    </source>
</reference>
<gene>
    <name evidence="2" type="ORF">MCOR_56204</name>
</gene>
<feature type="region of interest" description="Disordered" evidence="1">
    <location>
        <begin position="318"/>
        <end position="343"/>
    </location>
</feature>
<dbReference type="EMBL" id="CACVKT020009997">
    <property type="protein sequence ID" value="CAC5424285.1"/>
    <property type="molecule type" value="Genomic_DNA"/>
</dbReference>
<feature type="region of interest" description="Disordered" evidence="1">
    <location>
        <begin position="159"/>
        <end position="201"/>
    </location>
</feature>
<keyword evidence="3" id="KW-1185">Reference proteome</keyword>
<feature type="compositionally biased region" description="Low complexity" evidence="1">
    <location>
        <begin position="188"/>
        <end position="200"/>
    </location>
</feature>
<feature type="compositionally biased region" description="Polar residues" evidence="1">
    <location>
        <begin position="247"/>
        <end position="257"/>
    </location>
</feature>
<feature type="compositionally biased region" description="Basic and acidic residues" evidence="1">
    <location>
        <begin position="167"/>
        <end position="185"/>
    </location>
</feature>
<dbReference type="Proteomes" id="UP000507470">
    <property type="component" value="Unassembled WGS sequence"/>
</dbReference>
<proteinExistence type="predicted"/>
<organism evidence="2 3">
    <name type="scientific">Mytilus coruscus</name>
    <name type="common">Sea mussel</name>
    <dbReference type="NCBI Taxonomy" id="42192"/>
    <lineage>
        <taxon>Eukaryota</taxon>
        <taxon>Metazoa</taxon>
        <taxon>Spiralia</taxon>
        <taxon>Lophotrochozoa</taxon>
        <taxon>Mollusca</taxon>
        <taxon>Bivalvia</taxon>
        <taxon>Autobranchia</taxon>
        <taxon>Pteriomorphia</taxon>
        <taxon>Mytilida</taxon>
        <taxon>Mytiloidea</taxon>
        <taxon>Mytilidae</taxon>
        <taxon>Mytilinae</taxon>
        <taxon>Mytilus</taxon>
    </lineage>
</organism>
<name>A0A6J8EXS1_MYTCO</name>